<name>A0A6B9F4X8_9EURY</name>
<evidence type="ECO:0008006" key="14">
    <source>
        <dbReference type="Google" id="ProtNLM"/>
    </source>
</evidence>
<evidence type="ECO:0000313" key="13">
    <source>
        <dbReference type="Proteomes" id="UP000428325"/>
    </source>
</evidence>
<proteinExistence type="inferred from homology"/>
<dbReference type="InterPro" id="IPR015813">
    <property type="entry name" value="Pyrv/PenolPyrv_kinase-like_dom"/>
</dbReference>
<dbReference type="SUPFAM" id="SSF52009">
    <property type="entry name" value="Phosphohistidine domain"/>
    <property type="match status" value="1"/>
</dbReference>
<dbReference type="GO" id="GO:0005524">
    <property type="term" value="F:ATP binding"/>
    <property type="evidence" value="ECO:0007669"/>
    <property type="project" value="UniProtKB-KW"/>
</dbReference>
<dbReference type="InterPro" id="IPR018274">
    <property type="entry name" value="PEP_util_AS"/>
</dbReference>
<evidence type="ECO:0000256" key="1">
    <source>
        <dbReference type="ARBA" id="ARBA00001946"/>
    </source>
</evidence>
<evidence type="ECO:0000259" key="10">
    <source>
        <dbReference type="Pfam" id="PF00391"/>
    </source>
</evidence>
<keyword evidence="4" id="KW-0479">Metal-binding</keyword>
<dbReference type="EMBL" id="CP034345">
    <property type="protein sequence ID" value="QGX95526.1"/>
    <property type="molecule type" value="Genomic_DNA"/>
</dbReference>
<keyword evidence="13" id="KW-1185">Reference proteome</keyword>
<gene>
    <name evidence="12" type="ORF">EI982_12360</name>
</gene>
<keyword evidence="6" id="KW-0418">Kinase</keyword>
<dbReference type="InterPro" id="IPR006319">
    <property type="entry name" value="PEP_synth"/>
</dbReference>
<evidence type="ECO:0000256" key="8">
    <source>
        <dbReference type="ARBA" id="ARBA00022842"/>
    </source>
</evidence>
<dbReference type="InterPro" id="IPR008279">
    <property type="entry name" value="PEP-util_enz_mobile_dom"/>
</dbReference>
<dbReference type="SUPFAM" id="SSF51621">
    <property type="entry name" value="Phosphoenolpyruvate/pyruvate domain"/>
    <property type="match status" value="1"/>
</dbReference>
<protein>
    <recommendedName>
        <fullName evidence="14">Phosphoenolpyruvate synthase</fullName>
    </recommendedName>
</protein>
<evidence type="ECO:0000256" key="5">
    <source>
        <dbReference type="ARBA" id="ARBA00022741"/>
    </source>
</evidence>
<comment type="similarity">
    <text evidence="2">Belongs to the PEP-utilizing enzyme family.</text>
</comment>
<dbReference type="Proteomes" id="UP000428325">
    <property type="component" value="Chromosome"/>
</dbReference>
<dbReference type="PANTHER" id="PTHR43030:SF1">
    <property type="entry name" value="PHOSPHOENOLPYRUVATE SYNTHASE"/>
    <property type="match status" value="1"/>
</dbReference>
<dbReference type="KEGG" id="hra:EI982_12360"/>
<dbReference type="Gene3D" id="3.50.30.10">
    <property type="entry name" value="Phosphohistidine domain"/>
    <property type="match status" value="1"/>
</dbReference>
<evidence type="ECO:0000259" key="11">
    <source>
        <dbReference type="Pfam" id="PF02896"/>
    </source>
</evidence>
<evidence type="ECO:0000313" key="12">
    <source>
        <dbReference type="EMBL" id="QGX95526.1"/>
    </source>
</evidence>
<dbReference type="Pfam" id="PF02896">
    <property type="entry name" value="PEP-utilizers_C"/>
    <property type="match status" value="1"/>
</dbReference>
<feature type="region of interest" description="Disordered" evidence="9">
    <location>
        <begin position="1"/>
        <end position="32"/>
    </location>
</feature>
<keyword evidence="7" id="KW-0067">ATP-binding</keyword>
<evidence type="ECO:0000256" key="6">
    <source>
        <dbReference type="ARBA" id="ARBA00022777"/>
    </source>
</evidence>
<dbReference type="InterPro" id="IPR040442">
    <property type="entry name" value="Pyrv_kinase-like_dom_sf"/>
</dbReference>
<accession>A0A6B9F4X8</accession>
<dbReference type="PROSITE" id="PS00370">
    <property type="entry name" value="PEP_ENZYMES_PHOS_SITE"/>
    <property type="match status" value="1"/>
</dbReference>
<evidence type="ECO:0000256" key="4">
    <source>
        <dbReference type="ARBA" id="ARBA00022723"/>
    </source>
</evidence>
<dbReference type="Gene3D" id="3.20.20.60">
    <property type="entry name" value="Phosphoenolpyruvate-binding domains"/>
    <property type="match status" value="1"/>
</dbReference>
<dbReference type="GO" id="GO:0046872">
    <property type="term" value="F:metal ion binding"/>
    <property type="evidence" value="ECO:0007669"/>
    <property type="project" value="UniProtKB-KW"/>
</dbReference>
<dbReference type="GO" id="GO:0008986">
    <property type="term" value="F:pyruvate, water dikinase activity"/>
    <property type="evidence" value="ECO:0007669"/>
    <property type="project" value="InterPro"/>
</dbReference>
<dbReference type="AlphaFoldDB" id="A0A6B9F4X8"/>
<dbReference type="InterPro" id="IPR000121">
    <property type="entry name" value="PEP_util_C"/>
</dbReference>
<dbReference type="PRINTS" id="PR01736">
    <property type="entry name" value="PHPHTRNFRASE"/>
</dbReference>
<feature type="domain" description="PEP-utilising enzyme C-terminal" evidence="11">
    <location>
        <begin position="152"/>
        <end position="436"/>
    </location>
</feature>
<keyword evidence="5" id="KW-0547">Nucleotide-binding</keyword>
<dbReference type="InterPro" id="IPR036637">
    <property type="entry name" value="Phosphohistidine_dom_sf"/>
</dbReference>
<organism evidence="12 13">
    <name type="scientific">Haloplanus rallus</name>
    <dbReference type="NCBI Taxonomy" id="1816183"/>
    <lineage>
        <taxon>Archaea</taxon>
        <taxon>Methanobacteriati</taxon>
        <taxon>Methanobacteriota</taxon>
        <taxon>Stenosarchaea group</taxon>
        <taxon>Halobacteria</taxon>
        <taxon>Halobacteriales</taxon>
        <taxon>Haloferacaceae</taxon>
        <taxon>Haloplanus</taxon>
    </lineage>
</organism>
<reference evidence="12 13" key="1">
    <citation type="submission" date="2018-12" db="EMBL/GenBank/DDBJ databases">
        <title>Complete genome sequence of Haloplanus rallus MBLA0036.</title>
        <authorList>
            <person name="Nam Y.-d."/>
            <person name="Kang J."/>
            <person name="Chung W.-H."/>
            <person name="Park Y.S."/>
        </authorList>
    </citation>
    <scope>NUCLEOTIDE SEQUENCE [LARGE SCALE GENOMIC DNA]</scope>
    <source>
        <strain evidence="12 13">MBLA0036</strain>
    </source>
</reference>
<keyword evidence="8" id="KW-0460">Magnesium</keyword>
<evidence type="ECO:0000256" key="9">
    <source>
        <dbReference type="SAM" id="MobiDB-lite"/>
    </source>
</evidence>
<feature type="domain" description="PEP-utilising enzyme mobile" evidence="10">
    <location>
        <begin position="46"/>
        <end position="117"/>
    </location>
</feature>
<dbReference type="PANTHER" id="PTHR43030">
    <property type="entry name" value="PHOSPHOENOLPYRUVATE SYNTHASE"/>
    <property type="match status" value="1"/>
</dbReference>
<feature type="compositionally biased region" description="Acidic residues" evidence="9">
    <location>
        <begin position="7"/>
        <end position="17"/>
    </location>
</feature>
<evidence type="ECO:0000256" key="7">
    <source>
        <dbReference type="ARBA" id="ARBA00022840"/>
    </source>
</evidence>
<comment type="cofactor">
    <cofactor evidence="1">
        <name>Mg(2+)</name>
        <dbReference type="ChEBI" id="CHEBI:18420"/>
    </cofactor>
</comment>
<dbReference type="OrthoDB" id="23397at2157"/>
<feature type="region of interest" description="Disordered" evidence="9">
    <location>
        <begin position="122"/>
        <end position="154"/>
    </location>
</feature>
<evidence type="ECO:0000256" key="3">
    <source>
        <dbReference type="ARBA" id="ARBA00022679"/>
    </source>
</evidence>
<sequence length="456" mass="49333">MTANETEAIDEVQEPGEELVSGYGSSPGVATGPVRIVEDIDEADRIDEGDVIVTEMTAPDMVPAMKRSAGIITDEGGMTSHAAIVSRELGVPAIVGCGEATAVLSDDQRITLDGQKGTVVVAEPETESSTAADAEADPAGERADPSTGGAPTTATEVKVNVSIPDAAQRAADTGADGVGLLRLEHILLSTSKTPEKYVADHGEDAFVEEISEEIRKVADAFYPRPVRARTLDAPTDELAELEGGENEPHEHNPMLGYRGIRRSLKEPEMVKLELRAFKRLHDMGYDNVEVMFPLPNDAEDVRRARELMDEVGIDRETHDWGAMIETPASIRAIDEIIDEGIDFVALGTNDIVQFMLAVDRNNAMVADRFDDFHPTILEAMAEVIEACNEHDVDTTITGQSGSHPDMAKFLVEKGISSLSSNIDAVDEVRRVVARAERKLLLDAAREDLDDVEPRLD</sequence>
<keyword evidence="3" id="KW-0808">Transferase</keyword>
<evidence type="ECO:0000256" key="2">
    <source>
        <dbReference type="ARBA" id="ARBA00007837"/>
    </source>
</evidence>
<dbReference type="Pfam" id="PF00391">
    <property type="entry name" value="PEP-utilizers"/>
    <property type="match status" value="1"/>
</dbReference>